<keyword evidence="3" id="KW-1185">Reference proteome</keyword>
<evidence type="ECO:0000313" key="3">
    <source>
        <dbReference type="Proteomes" id="UP000307173"/>
    </source>
</evidence>
<evidence type="ECO:0000313" key="2">
    <source>
        <dbReference type="EMBL" id="TID31327.1"/>
    </source>
</evidence>
<dbReference type="AlphaFoldDB" id="A0A4T0X8F6"/>
<proteinExistence type="predicted"/>
<protein>
    <recommendedName>
        <fullName evidence="4">Genetic interactor of prohibitin 7, mitochondrial</fullName>
    </recommendedName>
</protein>
<comment type="caution">
    <text evidence="2">The sequence shown here is derived from an EMBL/GenBank/DDBJ whole genome shotgun (WGS) entry which is preliminary data.</text>
</comment>
<keyword evidence="1" id="KW-0175">Coiled coil</keyword>
<feature type="coiled-coil region" evidence="1">
    <location>
        <begin position="289"/>
        <end position="325"/>
    </location>
</feature>
<evidence type="ECO:0008006" key="4">
    <source>
        <dbReference type="Google" id="ProtNLM"/>
    </source>
</evidence>
<dbReference type="OrthoDB" id="186013at2759"/>
<evidence type="ECO:0000256" key="1">
    <source>
        <dbReference type="SAM" id="Coils"/>
    </source>
</evidence>
<dbReference type="EMBL" id="SELW01000012">
    <property type="protein sequence ID" value="TID31327.1"/>
    <property type="molecule type" value="Genomic_DNA"/>
</dbReference>
<gene>
    <name evidence="2" type="ORF">CANINC_000038</name>
</gene>
<reference evidence="2 3" key="1">
    <citation type="journal article" date="2019" name="Front. Genet.">
        <title>Whole-Genome Sequencing of the Opportunistic Yeast Pathogen Candida inconspicua Uncovers Its Hybrid Origin.</title>
        <authorList>
            <person name="Mixao V."/>
            <person name="Hansen A.P."/>
            <person name="Saus E."/>
            <person name="Boekhout T."/>
            <person name="Lass-Florl C."/>
            <person name="Gabaldon T."/>
        </authorList>
    </citation>
    <scope>NUCLEOTIDE SEQUENCE [LARGE SCALE GENOMIC DNA]</scope>
    <source>
        <strain evidence="2 3">CBS 180</strain>
    </source>
</reference>
<sequence length="335" mass="39239">MSKAATKAVKYAKPSAKLLNSRLKQEQDVKTERNKLALASVKDIFSILNPNSGSDEDFDLTDFDCKRYFANPREFQKLPFFKQQHVIDEMNEKLKKNWKSLDKDIKRFSVWWAYGSTGPREGFIELHDYQSSYGNDEKPDLTKESGVKNDDNNSEIIKTELDNLIDKISKETVNQSSDKSKDALQMSNSTLDTASLNTRPEVPPDLPFKLPSVLKTVKPRRDTPVKKLPTLDPRSFGLKRLQQYRQDRMMNPINKIVIVLTIFLTVLCFKQDRRVNVTGVVPEYPWEVAEREEREEAEKIQREKEAEEERKRIVAEEELKRMNKNNRKWYFLWLK</sequence>
<organism evidence="2 3">
    <name type="scientific">Pichia inconspicua</name>
    <dbReference type="NCBI Taxonomy" id="52247"/>
    <lineage>
        <taxon>Eukaryota</taxon>
        <taxon>Fungi</taxon>
        <taxon>Dikarya</taxon>
        <taxon>Ascomycota</taxon>
        <taxon>Saccharomycotina</taxon>
        <taxon>Pichiomycetes</taxon>
        <taxon>Pichiales</taxon>
        <taxon>Pichiaceae</taxon>
        <taxon>Pichia</taxon>
    </lineage>
</organism>
<accession>A0A4T0X8F6</accession>
<name>A0A4T0X8F6_9ASCO</name>
<dbReference type="Proteomes" id="UP000307173">
    <property type="component" value="Unassembled WGS sequence"/>
</dbReference>